<sequence>MSNILKVTTPVAGYENTNSVRTNPVRNTDPAIQGQVNPEKVMKPDARSDSASQDQNVGLKFQYESNYDNFIQQMREMPAMAEEFSKLFFERFSTLAESGLQDGYAQQIAEFLAMVDVEPKELLAFVKGQGNASIRFNGAFFSLLRQVMEQTNSVELKSLVLDFVRRYTDMAESPHIMHNIGHLLETLKGKMFQDAGEQLESMSGELNYKAGAGSSGMEENASILKEKILPFLNRYISGTHDRGTLRDMTAQLAAYTARCENSSGVRLMEAFGELMKFQGMQKYFQGFDPAMLMQVLGNTEFEKSVRQQKWMDKLASLIDEGVSGAAGSENKAVFRNLMQAVLLNESVYMPVLHMMIPLQMNGRLMFAEMWIDPDAEGDRREEDGSRKRTVQGLVKFDVQDVGFFDLYFIYQDGNIRLQMNCPEALDESLDAIRRDITQILAENEIKTEELFVESGQRSIPVSEAFPKIFERKNSINVRI</sequence>
<dbReference type="STRING" id="553973.CLOHYLEM_06086"/>
<dbReference type="RefSeq" id="WP_006443434.1">
    <property type="nucleotide sequence ID" value="NZ_CP036524.1"/>
</dbReference>
<evidence type="ECO:0000313" key="2">
    <source>
        <dbReference type="EMBL" id="EEG74080.1"/>
    </source>
</evidence>
<evidence type="ECO:0000256" key="1">
    <source>
        <dbReference type="SAM" id="MobiDB-lite"/>
    </source>
</evidence>
<accession>C0C1R6</accession>
<gene>
    <name evidence="2" type="ORF">CLOHYLEM_06086</name>
</gene>
<dbReference type="EMBL" id="ABYI02000022">
    <property type="protein sequence ID" value="EEG74080.1"/>
    <property type="molecule type" value="Genomic_DNA"/>
</dbReference>
<evidence type="ECO:0000313" key="3">
    <source>
        <dbReference type="Proteomes" id="UP000004893"/>
    </source>
</evidence>
<proteinExistence type="predicted"/>
<feature type="region of interest" description="Disordered" evidence="1">
    <location>
        <begin position="15"/>
        <end position="55"/>
    </location>
</feature>
<dbReference type="HOGENOM" id="CLU_578394_0_0_9"/>
<reference evidence="2" key="2">
    <citation type="submission" date="2013-06" db="EMBL/GenBank/DDBJ databases">
        <title>Draft genome sequence of Clostridium hylemonae (DSM 15053).</title>
        <authorList>
            <person name="Sudarsanam P."/>
            <person name="Ley R."/>
            <person name="Guruge J."/>
            <person name="Turnbaugh P.J."/>
            <person name="Mahowald M."/>
            <person name="Liep D."/>
            <person name="Gordon J."/>
        </authorList>
    </citation>
    <scope>NUCLEOTIDE SEQUENCE</scope>
    <source>
        <strain evidence="2">DSM 15053</strain>
    </source>
</reference>
<comment type="caution">
    <text evidence="2">The sequence shown here is derived from an EMBL/GenBank/DDBJ whole genome shotgun (WGS) entry which is preliminary data.</text>
</comment>
<protein>
    <submittedName>
        <fullName evidence="2">Uncharacterized protein</fullName>
    </submittedName>
</protein>
<keyword evidence="3" id="KW-1185">Reference proteome</keyword>
<reference evidence="2" key="1">
    <citation type="submission" date="2009-02" db="EMBL/GenBank/DDBJ databases">
        <authorList>
            <person name="Fulton L."/>
            <person name="Clifton S."/>
            <person name="Fulton B."/>
            <person name="Xu J."/>
            <person name="Minx P."/>
            <person name="Pepin K.H."/>
            <person name="Johnson M."/>
            <person name="Bhonagiri V."/>
            <person name="Nash W.E."/>
            <person name="Mardis E.R."/>
            <person name="Wilson R.K."/>
        </authorList>
    </citation>
    <scope>NUCLEOTIDE SEQUENCE [LARGE SCALE GENOMIC DNA]</scope>
    <source>
        <strain evidence="2">DSM 15053</strain>
    </source>
</reference>
<dbReference type="OrthoDB" id="1841645at2"/>
<dbReference type="eggNOG" id="ENOG502ZB30">
    <property type="taxonomic scope" value="Bacteria"/>
</dbReference>
<name>C0C1R6_9FIRM</name>
<organism evidence="2 3">
    <name type="scientific">[Clostridium] hylemonae DSM 15053</name>
    <dbReference type="NCBI Taxonomy" id="553973"/>
    <lineage>
        <taxon>Bacteria</taxon>
        <taxon>Bacillati</taxon>
        <taxon>Bacillota</taxon>
        <taxon>Clostridia</taxon>
        <taxon>Lachnospirales</taxon>
        <taxon>Lachnospiraceae</taxon>
    </lineage>
</organism>
<dbReference type="AlphaFoldDB" id="C0C1R6"/>
<dbReference type="Proteomes" id="UP000004893">
    <property type="component" value="Unassembled WGS sequence"/>
</dbReference>
<feature type="compositionally biased region" description="Polar residues" evidence="1">
    <location>
        <begin position="15"/>
        <end position="26"/>
    </location>
</feature>